<evidence type="ECO:0000313" key="1">
    <source>
        <dbReference type="EMBL" id="KDN25451.1"/>
    </source>
</evidence>
<dbReference type="EMBL" id="AOMT01000013">
    <property type="protein sequence ID" value="KDN25451.1"/>
    <property type="molecule type" value="Genomic_DNA"/>
</dbReference>
<comment type="caution">
    <text evidence="1">The sequence shown here is derived from an EMBL/GenBank/DDBJ whole genome shotgun (WGS) entry which is preliminary data.</text>
</comment>
<protein>
    <recommendedName>
        <fullName evidence="3">Glucose-6-phosphate 1-dehydrogenase</fullName>
    </recommendedName>
</protein>
<sequence length="217" mass="25248">MITQRHAHILDKPHSQIKLLKHDHADNLPIIKANHQGAWQDFKAFILSVYANLPTQFATPHIKKWCNGWQIRNHFFAYFKYDAYLGNAPIISVILNKKRLMIQLDWHAYKAAQSASTLANFNTWIDADLSKITDGDLPFYYWTNDTDEYGNFMPMSGFYHDFNDQHLDTDTNWFRVGTYILAEDLDDFDADSLVSWAVQTTATLSDLYRHCHGKLTD</sequence>
<accession>A0A066UDG0</accession>
<dbReference type="OrthoDB" id="2360289at2"/>
<keyword evidence="2" id="KW-1185">Reference proteome</keyword>
<dbReference type="Proteomes" id="UP000035860">
    <property type="component" value="Unassembled WGS sequence"/>
</dbReference>
<dbReference type="eggNOG" id="ENOG50331XM">
    <property type="taxonomic scope" value="Bacteria"/>
</dbReference>
<dbReference type="Pfam" id="PF10786">
    <property type="entry name" value="HI_0552"/>
    <property type="match status" value="1"/>
</dbReference>
<gene>
    <name evidence="1" type="ORF">MBO_03697</name>
</gene>
<dbReference type="RefSeq" id="WP_052585283.1">
    <property type="nucleotide sequence ID" value="NZ_AOMT01000013.1"/>
</dbReference>
<proteinExistence type="predicted"/>
<dbReference type="InterPro" id="IPR019722">
    <property type="entry name" value="HI_0552_fam"/>
</dbReference>
<evidence type="ECO:0008006" key="3">
    <source>
        <dbReference type="Google" id="ProtNLM"/>
    </source>
</evidence>
<evidence type="ECO:0000313" key="2">
    <source>
        <dbReference type="Proteomes" id="UP000035860"/>
    </source>
</evidence>
<name>A0A066UDG0_9GAMM</name>
<organism evidence="1 2">
    <name type="scientific">Moraxella bovoculi 237</name>
    <dbReference type="NCBI Taxonomy" id="743974"/>
    <lineage>
        <taxon>Bacteria</taxon>
        <taxon>Pseudomonadati</taxon>
        <taxon>Pseudomonadota</taxon>
        <taxon>Gammaproteobacteria</taxon>
        <taxon>Moraxellales</taxon>
        <taxon>Moraxellaceae</taxon>
        <taxon>Moraxella</taxon>
    </lineage>
</organism>
<dbReference type="AlphaFoldDB" id="A0A066UDG0"/>
<reference evidence="1 2" key="1">
    <citation type="journal article" date="2014" name="Genome Announc.">
        <title>Draft Genome Sequence of Moraxella bovoculi Strain 237T (ATCC BAA-1259T) Isolated from a Calf with Infectious Bovine Keratoconjunctivitis.</title>
        <authorList>
            <person name="Calcutt M.J."/>
            <person name="Foecking M.F."/>
            <person name="Martin N.T."/>
            <person name="Mhlanga-Mutangadura T."/>
            <person name="Reilly T.J."/>
        </authorList>
    </citation>
    <scope>NUCLEOTIDE SEQUENCE [LARGE SCALE GENOMIC DNA]</scope>
    <source>
        <strain evidence="1 2">237</strain>
    </source>
</reference>